<evidence type="ECO:0000313" key="2">
    <source>
        <dbReference type="EMBL" id="CEL75431.1"/>
    </source>
</evidence>
<feature type="region of interest" description="Disordered" evidence="1">
    <location>
        <begin position="635"/>
        <end position="687"/>
    </location>
</feature>
<feature type="region of interest" description="Disordered" evidence="1">
    <location>
        <begin position="825"/>
        <end position="844"/>
    </location>
</feature>
<accession>A0A0F7V5W7</accession>
<dbReference type="AlphaFoldDB" id="A0A0F7V5W7"/>
<evidence type="ECO:0000256" key="1">
    <source>
        <dbReference type="SAM" id="MobiDB-lite"/>
    </source>
</evidence>
<feature type="compositionally biased region" description="Polar residues" evidence="1">
    <location>
        <begin position="825"/>
        <end position="836"/>
    </location>
</feature>
<reference evidence="2" key="1">
    <citation type="journal article" date="2015" name="PLoS ONE">
        <title>Comprehensive Evaluation of Toxoplasma gondii VEG and Neospora caninum LIV Genomes with Tachyzoite Stage Transcriptome and Proteome Defines Novel Transcript Features.</title>
        <authorList>
            <person name="Ramaprasad A."/>
            <person name="Mourier T."/>
            <person name="Naeem R."/>
            <person name="Malas T.B."/>
            <person name="Moussa E."/>
            <person name="Panigrahi A."/>
            <person name="Vermont S.J."/>
            <person name="Otto T.D."/>
            <person name="Wastling J."/>
            <person name="Pain A."/>
        </authorList>
    </citation>
    <scope>NUCLEOTIDE SEQUENCE</scope>
    <source>
        <strain evidence="2">VEG</strain>
    </source>
</reference>
<organism evidence="2">
    <name type="scientific">Toxoplasma gondii (strain ATCC 50861 / VEG)</name>
    <dbReference type="NCBI Taxonomy" id="432359"/>
    <lineage>
        <taxon>Eukaryota</taxon>
        <taxon>Sar</taxon>
        <taxon>Alveolata</taxon>
        <taxon>Apicomplexa</taxon>
        <taxon>Conoidasida</taxon>
        <taxon>Coccidia</taxon>
        <taxon>Eucoccidiorida</taxon>
        <taxon>Eimeriorina</taxon>
        <taxon>Sarcocystidae</taxon>
        <taxon>Toxoplasma</taxon>
    </lineage>
</organism>
<sequence>MARQLPAYGELGGFPFYRNHLVENVSEEHTDVIHLLEKLLRFFTNQETLANVSTEKRCQQQPCSAQKSNSRCEPHSRFRGRALDCEDGLLCPCFYQSRTRPLLALLVEKALKNSLRVEAAIITDRKLHVRNFQNSRRLWAVSGRPAIPRVKHRVYNLEHITCHGVQQSTVLESAAALPEVLWQWRLSMLLCQNAFQHAARIFKHPRRELQTVLSETSSGTACLAGPGKPSKKLISGGRTPNHEYDGGDAQRHARLSTEHCLLNSLGGQPRELFNAFQGILTFVRSYASHTCWLAPTNLAALKEPVVLAPQASSDIPRAVQEVLNCCIGGFSAVFEALLSPGAGDDGLRFLCFLLFSPSAWSTWSQTPLGVCRTSVTNSRLCSRKQWTSRTSDGDWPFLPCRGAGNATPRARGQRCGSSKELLLASAACSCAAVAVLVASRIQQSIYRLFFPSCQRQTFVRVGGLNLTLHDHVIPRRATEVPSTLVSSQGNWKRLRDGGRAFRVRHRTEVAGFSLPATRRRISRACSSHDHHSSISLRQDAPSHHAGRLGFVHVPIPLSPEQAPGDRAATGGSYATRSRSAEVLLPYRCCRSVEQQVDHFFFLLVLILTPAMNHAKNLLAIAKICLATVQGKGEKNVTGLGHSKGASQKGPPRRQHRDGALSTAAPANAANGCNQSTFSETKEDPHSARKEVAVPMGAGVRYTDYKWASRRLVSTSGGHQCRKHCLKALRRCLHQASVTEHGTIVLLTQLPLQSFLHWLFPNHGTQVPHFSRRRSVPPKRGGMPLTLAFQRRRNSVEAEVRGTRRTVEVVDASGEPCDATLNTQGVSSCGEQATNTAPEGGESQEMLSLHRDNNRKQDRCGNTAADPNPVRLTAVEHMRGVDRIGYLCCLLQHFLIQLNGIVCAISRFISLSPRISTYVFRDGRGHCRPTRNRTLQIFQKLRDTLIHMLFLSLRYTLHALVSAPRRQRRVSLPSRSFDFQGNLDSDSKARPAGSCHSVRHLRNAAQLCTNDGPLCALYPHEANLTTDLASPSSTKLNGASTSLSANPAAAELKPIAPPSHQLPEASFCPFREFQMIFLHTLPTFTLSPEVGSELLLYHWPWERLDAEFGE</sequence>
<name>A0A0F7V5W7_TOXGV</name>
<protein>
    <submittedName>
        <fullName evidence="2">Uncharacterized protein</fullName>
    </submittedName>
</protein>
<proteinExistence type="predicted"/>
<gene>
    <name evidence="2" type="ORF">BN1205_016200</name>
</gene>
<dbReference type="EMBL" id="LN714498">
    <property type="protein sequence ID" value="CEL75431.1"/>
    <property type="molecule type" value="Genomic_DNA"/>
</dbReference>
<feature type="region of interest" description="Disordered" evidence="1">
    <location>
        <begin position="220"/>
        <end position="240"/>
    </location>
</feature>